<dbReference type="AlphaFoldDB" id="A0A9X1CAB6"/>
<dbReference type="Proteomes" id="UP001231587">
    <property type="component" value="Unassembled WGS sequence"/>
</dbReference>
<gene>
    <name evidence="1" type="ORF">J2Z56_000668</name>
    <name evidence="2" type="ORF">J2Z57_001718</name>
</gene>
<dbReference type="RefSeq" id="WP_057782152.1">
    <property type="nucleotide sequence ID" value="NZ_JAGGJQ010000001.1"/>
</dbReference>
<dbReference type="Proteomes" id="UP001138672">
    <property type="component" value="Unassembled WGS sequence"/>
</dbReference>
<accession>A0A9X1CAB6</accession>
<evidence type="ECO:0000313" key="4">
    <source>
        <dbReference type="Proteomes" id="UP001231587"/>
    </source>
</evidence>
<name>A0A9X1CAB6_9FLAO</name>
<evidence type="ECO:0000313" key="1">
    <source>
        <dbReference type="EMBL" id="MBP1838772.1"/>
    </source>
</evidence>
<keyword evidence="1" id="KW-0238">DNA-binding</keyword>
<proteinExistence type="predicted"/>
<sequence length="282" mass="33204">MKNETEILTVKLNEIHSSLTAKSDIEKTEKEIKNLIKNYLPNNYKVLEEVFELEFNKFNKSIFEDFSFLTETKSKEQIRQENTNKLKSKTHKTIDYLSLIEFPNTYDGALYTINEKKDFILKKLNLVFNDNYYSLSKILDLNNIEYRQGETRELAQDLAKSGYLILFSEYNNNGDDYVKLSVKGASYIERKTTKKSKKKSQEEIDEKIEKITEMLIKLGYGQEIIFNEMEEIRDLYSKLNNKNWSELVKGKLIDLGLSQVIEKETISKIFETLIDQKFQLLN</sequence>
<reference evidence="1" key="1">
    <citation type="submission" date="2021-03" db="EMBL/GenBank/DDBJ databases">
        <title>Genomic Encyclopedia of Type Strains, Phase IV (KMG-IV): sequencing the most valuable type-strain genomes for metagenomic binning, comparative biology and taxonomic classification.</title>
        <authorList>
            <person name="Goeker M."/>
        </authorList>
    </citation>
    <scope>NUCLEOTIDE SEQUENCE</scope>
    <source>
        <strain evidence="1">DSM 15523</strain>
        <strain evidence="2 4">DSM 16476</strain>
    </source>
</reference>
<evidence type="ECO:0000313" key="3">
    <source>
        <dbReference type="Proteomes" id="UP001138672"/>
    </source>
</evidence>
<comment type="caution">
    <text evidence="1">The sequence shown here is derived from an EMBL/GenBank/DDBJ whole genome shotgun (WGS) entry which is preliminary data.</text>
</comment>
<organism evidence="1 3">
    <name type="scientific">Formosa algae</name>
    <dbReference type="NCBI Taxonomy" id="225843"/>
    <lineage>
        <taxon>Bacteria</taxon>
        <taxon>Pseudomonadati</taxon>
        <taxon>Bacteroidota</taxon>
        <taxon>Flavobacteriia</taxon>
        <taxon>Flavobacteriales</taxon>
        <taxon>Flavobacteriaceae</taxon>
        <taxon>Formosa</taxon>
    </lineage>
</organism>
<dbReference type="EMBL" id="JAGGJQ010000001">
    <property type="protein sequence ID" value="MBP1838772.1"/>
    <property type="molecule type" value="Genomic_DNA"/>
</dbReference>
<protein>
    <submittedName>
        <fullName evidence="1">DNA-binding transcriptional regulator YhcF (GntR family)</fullName>
    </submittedName>
</protein>
<dbReference type="EMBL" id="JAUSUU010000004">
    <property type="protein sequence ID" value="MDQ0335272.1"/>
    <property type="molecule type" value="Genomic_DNA"/>
</dbReference>
<keyword evidence="4" id="KW-1185">Reference proteome</keyword>
<evidence type="ECO:0000313" key="2">
    <source>
        <dbReference type="EMBL" id="MDQ0335272.1"/>
    </source>
</evidence>
<dbReference type="GO" id="GO:0003677">
    <property type="term" value="F:DNA binding"/>
    <property type="evidence" value="ECO:0007669"/>
    <property type="project" value="UniProtKB-KW"/>
</dbReference>
<dbReference type="OrthoDB" id="1376646at2"/>